<protein>
    <recommendedName>
        <fullName evidence="1">Neurobeachin alpha-solenoid region domain-containing protein</fullName>
    </recommendedName>
</protein>
<proteinExistence type="predicted"/>
<sequence>MERGFNDLVGGEFDIELNFVIKDPRNIIHMIRLLDNCSTPLQAEMWSVFIAMLRKSIRNLEACAGMNVIRLILERLCTADAIVAGECI</sequence>
<evidence type="ECO:0000313" key="2">
    <source>
        <dbReference type="EMBL" id="CAD7233315.1"/>
    </source>
</evidence>
<reference evidence="2" key="1">
    <citation type="submission" date="2020-11" db="EMBL/GenBank/DDBJ databases">
        <authorList>
            <person name="Tran Van P."/>
        </authorList>
    </citation>
    <scope>NUCLEOTIDE SEQUENCE</scope>
</reference>
<accession>A0A7R8WKA9</accession>
<feature type="domain" description="Neurobeachin alpha-solenoid region" evidence="1">
    <location>
        <begin position="7"/>
        <end position="78"/>
    </location>
</feature>
<dbReference type="InterPro" id="IPR046852">
    <property type="entry name" value="Neurobeachin_a-sol"/>
</dbReference>
<organism evidence="2">
    <name type="scientific">Cyprideis torosa</name>
    <dbReference type="NCBI Taxonomy" id="163714"/>
    <lineage>
        <taxon>Eukaryota</taxon>
        <taxon>Metazoa</taxon>
        <taxon>Ecdysozoa</taxon>
        <taxon>Arthropoda</taxon>
        <taxon>Crustacea</taxon>
        <taxon>Oligostraca</taxon>
        <taxon>Ostracoda</taxon>
        <taxon>Podocopa</taxon>
        <taxon>Podocopida</taxon>
        <taxon>Cytherocopina</taxon>
        <taxon>Cytheroidea</taxon>
        <taxon>Cytherideidae</taxon>
        <taxon>Cyprideis</taxon>
    </lineage>
</organism>
<evidence type="ECO:0000259" key="1">
    <source>
        <dbReference type="Pfam" id="PF20425"/>
    </source>
</evidence>
<dbReference type="OrthoDB" id="26681at2759"/>
<dbReference type="EMBL" id="OB666025">
    <property type="protein sequence ID" value="CAD7233315.1"/>
    <property type="molecule type" value="Genomic_DNA"/>
</dbReference>
<dbReference type="AlphaFoldDB" id="A0A7R8WKA9"/>
<name>A0A7R8WKA9_9CRUS</name>
<gene>
    <name evidence="2" type="ORF">CTOB1V02_LOCUS11138</name>
</gene>
<dbReference type="Pfam" id="PF20425">
    <property type="entry name" value="Neurobeachin"/>
    <property type="match status" value="1"/>
</dbReference>